<dbReference type="SUPFAM" id="SSF51735">
    <property type="entry name" value="NAD(P)-binding Rossmann-fold domains"/>
    <property type="match status" value="1"/>
</dbReference>
<proteinExistence type="inferred from homology"/>
<comment type="caution">
    <text evidence="2">The sequence shown here is derived from an EMBL/GenBank/DDBJ whole genome shotgun (WGS) entry which is preliminary data.</text>
</comment>
<dbReference type="OrthoDB" id="5786478at2"/>
<keyword evidence="3" id="KW-1185">Reference proteome</keyword>
<evidence type="ECO:0000256" key="1">
    <source>
        <dbReference type="RuleBase" id="RU000363"/>
    </source>
</evidence>
<evidence type="ECO:0000313" key="2">
    <source>
        <dbReference type="EMBL" id="TDF98731.1"/>
    </source>
</evidence>
<comment type="similarity">
    <text evidence="1">Belongs to the short-chain dehydrogenases/reductases (SDR) family.</text>
</comment>
<dbReference type="Pfam" id="PF00106">
    <property type="entry name" value="adh_short"/>
    <property type="match status" value="1"/>
</dbReference>
<dbReference type="PANTHER" id="PTHR45458">
    <property type="entry name" value="SHORT-CHAIN DEHYDROGENASE/REDUCTASE SDR"/>
    <property type="match status" value="1"/>
</dbReference>
<evidence type="ECO:0000313" key="3">
    <source>
        <dbReference type="Proteomes" id="UP000295636"/>
    </source>
</evidence>
<dbReference type="EMBL" id="SMRT01000003">
    <property type="protein sequence ID" value="TDF98731.1"/>
    <property type="molecule type" value="Genomic_DNA"/>
</dbReference>
<dbReference type="Gene3D" id="3.40.50.720">
    <property type="entry name" value="NAD(P)-binding Rossmann-like Domain"/>
    <property type="match status" value="1"/>
</dbReference>
<dbReference type="InterPro" id="IPR036291">
    <property type="entry name" value="NAD(P)-bd_dom_sf"/>
</dbReference>
<dbReference type="PANTHER" id="PTHR45458:SF1">
    <property type="entry name" value="SHORT CHAIN DEHYDROGENASE"/>
    <property type="match status" value="1"/>
</dbReference>
<dbReference type="RefSeq" id="WP_133227065.1">
    <property type="nucleotide sequence ID" value="NZ_SMRT01000003.1"/>
</dbReference>
<dbReference type="InterPro" id="IPR052184">
    <property type="entry name" value="SDR_enzymes"/>
</dbReference>
<dbReference type="PRINTS" id="PR00080">
    <property type="entry name" value="SDRFAMILY"/>
</dbReference>
<sequence length="232" mass="25261">MNIIVTGANRGLGYEITSAAAQRGHTVVAGIRSDRPDGKLRDLLERFPARIVAEELDVCREETVARLAKKLEAEGKAVDAIINNAGILLSRGATIETLPMEDVARSFEINLYGPMRVIKHLLPLMPEGSPRAIINISSEAGSLTNAYGGDYPYAISKTAVNMFSKQLKKYVKGRGIRVYAVHPGWIKTDMGGEKAPGDPAESAHGIIDIIEMKKDVDPESFFINFKGEPMPI</sequence>
<dbReference type="GO" id="GO:0016616">
    <property type="term" value="F:oxidoreductase activity, acting on the CH-OH group of donors, NAD or NADP as acceptor"/>
    <property type="evidence" value="ECO:0007669"/>
    <property type="project" value="TreeGrafter"/>
</dbReference>
<dbReference type="CDD" id="cd05325">
    <property type="entry name" value="carb_red_sniffer_like_SDR_c"/>
    <property type="match status" value="1"/>
</dbReference>
<accession>A0A4R5KSG5</accession>
<dbReference type="PRINTS" id="PR00081">
    <property type="entry name" value="GDHRDH"/>
</dbReference>
<gene>
    <name evidence="2" type="ORF">E1757_09375</name>
</gene>
<dbReference type="InterPro" id="IPR002347">
    <property type="entry name" value="SDR_fam"/>
</dbReference>
<dbReference type="Proteomes" id="UP000295636">
    <property type="component" value="Unassembled WGS sequence"/>
</dbReference>
<name>A0A4R5KSG5_9BACL</name>
<dbReference type="AlphaFoldDB" id="A0A4R5KSG5"/>
<protein>
    <submittedName>
        <fullName evidence="2">SDR family oxidoreductase</fullName>
    </submittedName>
</protein>
<reference evidence="2 3" key="1">
    <citation type="submission" date="2019-03" db="EMBL/GenBank/DDBJ databases">
        <title>This is whole genome sequence of Paenibacillus sp MS74 strain.</title>
        <authorList>
            <person name="Trinh H.N."/>
        </authorList>
    </citation>
    <scope>NUCLEOTIDE SEQUENCE [LARGE SCALE GENOMIC DNA]</scope>
    <source>
        <strain evidence="2 3">MS74</strain>
    </source>
</reference>
<organism evidence="2 3">
    <name type="scientific">Paenibacillus piri</name>
    <dbReference type="NCBI Taxonomy" id="2547395"/>
    <lineage>
        <taxon>Bacteria</taxon>
        <taxon>Bacillati</taxon>
        <taxon>Bacillota</taxon>
        <taxon>Bacilli</taxon>
        <taxon>Bacillales</taxon>
        <taxon>Paenibacillaceae</taxon>
        <taxon>Paenibacillus</taxon>
    </lineage>
</organism>